<dbReference type="FunCoup" id="A0A059D8X1">
    <property type="interactions" value="130"/>
</dbReference>
<dbReference type="Pfam" id="PF05553">
    <property type="entry name" value="DUF761"/>
    <property type="match status" value="1"/>
</dbReference>
<dbReference type="OMA" id="HMADLFI"/>
<dbReference type="EMBL" id="KK198754">
    <property type="protein sequence ID" value="KCW87017.1"/>
    <property type="molecule type" value="Genomic_DNA"/>
</dbReference>
<evidence type="ECO:0000313" key="2">
    <source>
        <dbReference type="EMBL" id="KCW87017.1"/>
    </source>
</evidence>
<dbReference type="PANTHER" id="PTHR33450">
    <property type="entry name" value="EMB|CAB67623.1-RELATED"/>
    <property type="match status" value="1"/>
</dbReference>
<dbReference type="AlphaFoldDB" id="A0A059D8X1"/>
<accession>A0A059D8X1</accession>
<dbReference type="OrthoDB" id="684076at2759"/>
<dbReference type="InParanoid" id="A0A059D8X1"/>
<evidence type="ECO:0000256" key="1">
    <source>
        <dbReference type="SAM" id="MobiDB-lite"/>
    </source>
</evidence>
<dbReference type="InterPro" id="IPR008480">
    <property type="entry name" value="DUF761_pln"/>
</dbReference>
<feature type="region of interest" description="Disordered" evidence="1">
    <location>
        <begin position="93"/>
        <end position="118"/>
    </location>
</feature>
<sequence>MKNKASAFVKRMVSVLTSVAKSKSAAIKSKTSAVKGRLMLFSLMNSRKVLFCSISNKIHSLLGHGDEDSDDEDDVDQSRALVLYEAKANEARPSTSSTAIYGGYGDESDDDDKYPDLRHSLFDEEDDDLDDADPGGSVIDLVKNAKEEGGEFCLEDEIDHVADLFIRRFHKQMRLQKLESFKRLQEMLGRSV</sequence>
<gene>
    <name evidence="2" type="ORF">EUGRSUZ_B03568</name>
</gene>
<dbReference type="STRING" id="71139.A0A059D8X1"/>
<dbReference type="KEGG" id="egr:104433740"/>
<dbReference type="Gramene" id="KCW87017">
    <property type="protein sequence ID" value="KCW87017"/>
    <property type="gene ID" value="EUGRSUZ_B03568"/>
</dbReference>
<protein>
    <submittedName>
        <fullName evidence="2">Uncharacterized protein</fullName>
    </submittedName>
</protein>
<organism evidence="2">
    <name type="scientific">Eucalyptus grandis</name>
    <name type="common">Flooded gum</name>
    <dbReference type="NCBI Taxonomy" id="71139"/>
    <lineage>
        <taxon>Eukaryota</taxon>
        <taxon>Viridiplantae</taxon>
        <taxon>Streptophyta</taxon>
        <taxon>Embryophyta</taxon>
        <taxon>Tracheophyta</taxon>
        <taxon>Spermatophyta</taxon>
        <taxon>Magnoliopsida</taxon>
        <taxon>eudicotyledons</taxon>
        <taxon>Gunneridae</taxon>
        <taxon>Pentapetalae</taxon>
        <taxon>rosids</taxon>
        <taxon>malvids</taxon>
        <taxon>Myrtales</taxon>
        <taxon>Myrtaceae</taxon>
        <taxon>Myrtoideae</taxon>
        <taxon>Eucalypteae</taxon>
        <taxon>Eucalyptus</taxon>
    </lineage>
</organism>
<dbReference type="eggNOG" id="ENOG502RZDI">
    <property type="taxonomic scope" value="Eukaryota"/>
</dbReference>
<reference evidence="2" key="1">
    <citation type="submission" date="2013-07" db="EMBL/GenBank/DDBJ databases">
        <title>The genome of Eucalyptus grandis.</title>
        <authorList>
            <person name="Schmutz J."/>
            <person name="Hayes R."/>
            <person name="Myburg A."/>
            <person name="Tuskan G."/>
            <person name="Grattapaglia D."/>
            <person name="Rokhsar D.S."/>
        </authorList>
    </citation>
    <scope>NUCLEOTIDE SEQUENCE</scope>
    <source>
        <tissue evidence="2">Leaf extractions</tissue>
    </source>
</reference>
<dbReference type="PANTHER" id="PTHR33450:SF31">
    <property type="entry name" value="EMB|CAB67623.1"/>
    <property type="match status" value="1"/>
</dbReference>
<proteinExistence type="predicted"/>
<name>A0A059D8X1_EUCGR</name>